<dbReference type="Proteomes" id="UP000054248">
    <property type="component" value="Unassembled WGS sequence"/>
</dbReference>
<dbReference type="PANTHER" id="PTHR46112">
    <property type="entry name" value="AMINOPEPTIDASE"/>
    <property type="match status" value="1"/>
</dbReference>
<sequence>HCSHIRPPSPDTFHRRQAGLIDALLSVGATAFIAEPGSTGHYFANVSLQDWRLSERPLLLVIAPTEGSKTSLEPRIIILTPKFEGTRARLRLLLPSKRPVEFVEWPEDENPYNVLSRHFHNTQDRNASLTAILDDPMRLFVADGLSEAGWTRGNRQSQIRMIRESKTEEEIEILKCANEVTLLAIRAVRQNMYIGMRESEANEWMKQALVRASRCTQRIGLALTIFAVNAALPHGGAPDKILERQDLITFDVGGTLHGYWSDVTRTFALPESHIPSRHLEIWNVVKEAQNAAFKVAVKGVKAKDVDRAARSVIEKAGFGEFFGHRLGIGIDLHESPYLRGDSQDHLAVGNTFSNEPGIYIEREIGVRLEDCFVVEEDGSPLLLTSGVGGPARSPWIM</sequence>
<keyword evidence="3" id="KW-1185">Reference proteome</keyword>
<dbReference type="Gene3D" id="3.40.350.10">
    <property type="entry name" value="Creatinase/prolidase N-terminal domain"/>
    <property type="match status" value="1"/>
</dbReference>
<dbReference type="OrthoDB" id="9995434at2759"/>
<evidence type="ECO:0000313" key="2">
    <source>
        <dbReference type="EMBL" id="KIO29190.1"/>
    </source>
</evidence>
<dbReference type="Pfam" id="PF00557">
    <property type="entry name" value="Peptidase_M24"/>
    <property type="match status" value="1"/>
</dbReference>
<evidence type="ECO:0000259" key="1">
    <source>
        <dbReference type="Pfam" id="PF00557"/>
    </source>
</evidence>
<gene>
    <name evidence="2" type="ORF">M407DRAFT_70902</name>
</gene>
<reference evidence="2 3" key="1">
    <citation type="submission" date="2014-04" db="EMBL/GenBank/DDBJ databases">
        <authorList>
            <consortium name="DOE Joint Genome Institute"/>
            <person name="Kuo A."/>
            <person name="Girlanda M."/>
            <person name="Perotto S."/>
            <person name="Kohler A."/>
            <person name="Nagy L.G."/>
            <person name="Floudas D."/>
            <person name="Copeland A."/>
            <person name="Barry K.W."/>
            <person name="Cichocki N."/>
            <person name="Veneault-Fourrey C."/>
            <person name="LaButti K."/>
            <person name="Lindquist E.A."/>
            <person name="Lipzen A."/>
            <person name="Lundell T."/>
            <person name="Morin E."/>
            <person name="Murat C."/>
            <person name="Sun H."/>
            <person name="Tunlid A."/>
            <person name="Henrissat B."/>
            <person name="Grigoriev I.V."/>
            <person name="Hibbett D.S."/>
            <person name="Martin F."/>
            <person name="Nordberg H.P."/>
            <person name="Cantor M.N."/>
            <person name="Hua S.X."/>
        </authorList>
    </citation>
    <scope>NUCLEOTIDE SEQUENCE [LARGE SCALE GENOMIC DNA]</scope>
    <source>
        <strain evidence="2 3">MUT 4182</strain>
    </source>
</reference>
<feature type="domain" description="Peptidase M24" evidence="1">
    <location>
        <begin position="173"/>
        <end position="376"/>
    </location>
</feature>
<dbReference type="InterPro" id="IPR029149">
    <property type="entry name" value="Creatin/AminoP/Spt16_N"/>
</dbReference>
<dbReference type="InterPro" id="IPR036005">
    <property type="entry name" value="Creatinase/aminopeptidase-like"/>
</dbReference>
<dbReference type="EMBL" id="KN822986">
    <property type="protein sequence ID" value="KIO29190.1"/>
    <property type="molecule type" value="Genomic_DNA"/>
</dbReference>
<dbReference type="STRING" id="1051891.A0A0C3QDR4"/>
<feature type="non-terminal residue" evidence="2">
    <location>
        <position position="1"/>
    </location>
</feature>
<dbReference type="HOGENOM" id="CLU_017266_2_1_1"/>
<dbReference type="PANTHER" id="PTHR46112:SF2">
    <property type="entry name" value="XAA-PRO AMINOPEPTIDASE P-RELATED"/>
    <property type="match status" value="1"/>
</dbReference>
<protein>
    <recommendedName>
        <fullName evidence="1">Peptidase M24 domain-containing protein</fullName>
    </recommendedName>
</protein>
<dbReference type="AlphaFoldDB" id="A0A0C3QDR4"/>
<dbReference type="SUPFAM" id="SSF55920">
    <property type="entry name" value="Creatinase/aminopeptidase"/>
    <property type="match status" value="1"/>
</dbReference>
<evidence type="ECO:0000313" key="3">
    <source>
        <dbReference type="Proteomes" id="UP000054248"/>
    </source>
</evidence>
<organism evidence="2 3">
    <name type="scientific">Tulasnella calospora MUT 4182</name>
    <dbReference type="NCBI Taxonomy" id="1051891"/>
    <lineage>
        <taxon>Eukaryota</taxon>
        <taxon>Fungi</taxon>
        <taxon>Dikarya</taxon>
        <taxon>Basidiomycota</taxon>
        <taxon>Agaricomycotina</taxon>
        <taxon>Agaricomycetes</taxon>
        <taxon>Cantharellales</taxon>
        <taxon>Tulasnellaceae</taxon>
        <taxon>Tulasnella</taxon>
    </lineage>
</organism>
<accession>A0A0C3QDR4</accession>
<dbReference type="InterPro" id="IPR050659">
    <property type="entry name" value="Peptidase_M24B"/>
</dbReference>
<proteinExistence type="predicted"/>
<reference evidence="3" key="2">
    <citation type="submission" date="2015-01" db="EMBL/GenBank/DDBJ databases">
        <title>Evolutionary Origins and Diversification of the Mycorrhizal Mutualists.</title>
        <authorList>
            <consortium name="DOE Joint Genome Institute"/>
            <consortium name="Mycorrhizal Genomics Consortium"/>
            <person name="Kohler A."/>
            <person name="Kuo A."/>
            <person name="Nagy L.G."/>
            <person name="Floudas D."/>
            <person name="Copeland A."/>
            <person name="Barry K.W."/>
            <person name="Cichocki N."/>
            <person name="Veneault-Fourrey C."/>
            <person name="LaButti K."/>
            <person name="Lindquist E.A."/>
            <person name="Lipzen A."/>
            <person name="Lundell T."/>
            <person name="Morin E."/>
            <person name="Murat C."/>
            <person name="Riley R."/>
            <person name="Ohm R."/>
            <person name="Sun H."/>
            <person name="Tunlid A."/>
            <person name="Henrissat B."/>
            <person name="Grigoriev I.V."/>
            <person name="Hibbett D.S."/>
            <person name="Martin F."/>
        </authorList>
    </citation>
    <scope>NUCLEOTIDE SEQUENCE [LARGE SCALE GENOMIC DNA]</scope>
    <source>
        <strain evidence="3">MUT 4182</strain>
    </source>
</reference>
<dbReference type="Gene3D" id="3.90.230.10">
    <property type="entry name" value="Creatinase/methionine aminopeptidase superfamily"/>
    <property type="match status" value="1"/>
</dbReference>
<name>A0A0C3QDR4_9AGAM</name>
<dbReference type="InterPro" id="IPR000994">
    <property type="entry name" value="Pept_M24"/>
</dbReference>